<reference evidence="2" key="1">
    <citation type="submission" date="2022-12" db="EMBL/GenBank/DDBJ databases">
        <title>New Phytohabitans aurantiacus sp. RD004123 nov., an actinomycete isolated from soil.</title>
        <authorList>
            <person name="Triningsih D.W."/>
            <person name="Harunari E."/>
            <person name="Igarashi Y."/>
        </authorList>
    </citation>
    <scope>NUCLEOTIDE SEQUENCE</scope>
    <source>
        <strain evidence="2">RD004123</strain>
    </source>
</reference>
<evidence type="ECO:0000313" key="2">
    <source>
        <dbReference type="EMBL" id="GLI03538.1"/>
    </source>
</evidence>
<feature type="transmembrane region" description="Helical" evidence="1">
    <location>
        <begin position="44"/>
        <end position="66"/>
    </location>
</feature>
<accession>A0ABQ5RAV1</accession>
<dbReference type="RefSeq" id="WP_281905842.1">
    <property type="nucleotide sequence ID" value="NZ_BSDI01000088.1"/>
</dbReference>
<name>A0ABQ5RAV1_9ACTN</name>
<comment type="caution">
    <text evidence="2">The sequence shown here is derived from an EMBL/GenBank/DDBJ whole genome shotgun (WGS) entry which is preliminary data.</text>
</comment>
<sequence>MSDLFDLPADRTIPEARMHTREQHVVAYASPAKPQRARRKVGRYVAILVGASALALGGTAAAAYVASKPATLPVSDGLRCYTKATLDGGDDFYGTTLAQARAADGSYSSRRAIESCSGLWDQGFLQLDKKQPARPEALTPEQPIPPLVACTLDNGMAAVFPGDAQTCFHLGLPKLAE</sequence>
<keyword evidence="1" id="KW-0472">Membrane</keyword>
<keyword evidence="1" id="KW-1133">Transmembrane helix</keyword>
<protein>
    <submittedName>
        <fullName evidence="2">Uncharacterized protein</fullName>
    </submittedName>
</protein>
<dbReference type="Proteomes" id="UP001144280">
    <property type="component" value="Unassembled WGS sequence"/>
</dbReference>
<proteinExistence type="predicted"/>
<dbReference type="EMBL" id="BSDI01000088">
    <property type="protein sequence ID" value="GLI03538.1"/>
    <property type="molecule type" value="Genomic_DNA"/>
</dbReference>
<gene>
    <name evidence="2" type="ORF">Pa4123_88160</name>
</gene>
<keyword evidence="1" id="KW-0812">Transmembrane</keyword>
<evidence type="ECO:0000256" key="1">
    <source>
        <dbReference type="SAM" id="Phobius"/>
    </source>
</evidence>
<keyword evidence="3" id="KW-1185">Reference proteome</keyword>
<evidence type="ECO:0000313" key="3">
    <source>
        <dbReference type="Proteomes" id="UP001144280"/>
    </source>
</evidence>
<organism evidence="2 3">
    <name type="scientific">Phytohabitans aurantiacus</name>
    <dbReference type="NCBI Taxonomy" id="3016789"/>
    <lineage>
        <taxon>Bacteria</taxon>
        <taxon>Bacillati</taxon>
        <taxon>Actinomycetota</taxon>
        <taxon>Actinomycetes</taxon>
        <taxon>Micromonosporales</taxon>
        <taxon>Micromonosporaceae</taxon>
    </lineage>
</organism>